<dbReference type="Pfam" id="PF20288">
    <property type="entry name" value="MC2"/>
    <property type="match status" value="1"/>
</dbReference>
<sequence length="169" mass="20141">MDIKNIFRETNTVFNSPLEFALRCLCILDNSKTQGIDLERLVYYDYLILNTGDFTDLPSIHTPLPFRGAQVFVKREFIKEGLKILISKQLIELKFEEQGIRYYKTHLTNPFLQFINCDYYFKLKERIELVSNYFKNYTDEQLTNYINENLEKWGGEFVKESLFRNTSIS</sequence>
<dbReference type="RefSeq" id="WP_147582667.1">
    <property type="nucleotide sequence ID" value="NZ_CP042831.1"/>
</dbReference>
<evidence type="ECO:0000313" key="2">
    <source>
        <dbReference type="Proteomes" id="UP000321222"/>
    </source>
</evidence>
<accession>A0A5B9FWL8</accession>
<dbReference type="InterPro" id="IPR046904">
    <property type="entry name" value="ABC-3C_MC2"/>
</dbReference>
<reference evidence="1 2" key="1">
    <citation type="submission" date="2019-08" db="EMBL/GenBank/DDBJ databases">
        <title>Flavobacterium alkalisoli sp. nov., isolated from rhizosphere soil of Suaeda salsa.</title>
        <authorList>
            <person name="Sun J.-Q."/>
            <person name="Xu L."/>
        </authorList>
    </citation>
    <scope>NUCLEOTIDE SEQUENCE [LARGE SCALE GENOMIC DNA]</scope>
    <source>
        <strain evidence="1 2">XS-5</strain>
    </source>
</reference>
<organism evidence="1 2">
    <name type="scientific">Flavobacterium alkalisoli</name>
    <dbReference type="NCBI Taxonomy" id="2602769"/>
    <lineage>
        <taxon>Bacteria</taxon>
        <taxon>Pseudomonadati</taxon>
        <taxon>Bacteroidota</taxon>
        <taxon>Flavobacteriia</taxon>
        <taxon>Flavobacteriales</taxon>
        <taxon>Flavobacteriaceae</taxon>
        <taxon>Flavobacterium</taxon>
    </lineage>
</organism>
<name>A0A5B9FWL8_9FLAO</name>
<dbReference type="KEGG" id="fak:FUA48_05810"/>
<dbReference type="OrthoDB" id="8662245at2"/>
<evidence type="ECO:0008006" key="3">
    <source>
        <dbReference type="Google" id="ProtNLM"/>
    </source>
</evidence>
<protein>
    <recommendedName>
        <fullName evidence="3">Threonine transporter</fullName>
    </recommendedName>
</protein>
<evidence type="ECO:0000313" key="1">
    <source>
        <dbReference type="EMBL" id="QEE49112.1"/>
    </source>
</evidence>
<gene>
    <name evidence="1" type="ORF">FUA48_05810</name>
</gene>
<dbReference type="AlphaFoldDB" id="A0A5B9FWL8"/>
<keyword evidence="2" id="KW-1185">Reference proteome</keyword>
<dbReference type="EMBL" id="CP042831">
    <property type="protein sequence ID" value="QEE49112.1"/>
    <property type="molecule type" value="Genomic_DNA"/>
</dbReference>
<dbReference type="Proteomes" id="UP000321222">
    <property type="component" value="Chromosome"/>
</dbReference>
<proteinExistence type="predicted"/>